<dbReference type="GO" id="GO:0016491">
    <property type="term" value="F:oxidoreductase activity"/>
    <property type="evidence" value="ECO:0007669"/>
    <property type="project" value="UniProtKB-KW"/>
</dbReference>
<comment type="subcellular location">
    <subcellularLocation>
        <location evidence="1">Endoplasmic reticulum</location>
    </subcellularLocation>
</comment>
<dbReference type="SUPFAM" id="SSF51735">
    <property type="entry name" value="NAD(P)-binding Rossmann-fold domains"/>
    <property type="match status" value="1"/>
</dbReference>
<keyword evidence="10" id="KW-1133">Transmembrane helix</keyword>
<evidence type="ECO:0000313" key="11">
    <source>
        <dbReference type="EMBL" id="MFJ1268229.1"/>
    </source>
</evidence>
<evidence type="ECO:0000256" key="9">
    <source>
        <dbReference type="ARBA" id="ARBA00026112"/>
    </source>
</evidence>
<feature type="transmembrane region" description="Helical" evidence="10">
    <location>
        <begin position="138"/>
        <end position="156"/>
    </location>
</feature>
<evidence type="ECO:0000256" key="10">
    <source>
        <dbReference type="SAM" id="Phobius"/>
    </source>
</evidence>
<dbReference type="InterPro" id="IPR002347">
    <property type="entry name" value="SDR_fam"/>
</dbReference>
<evidence type="ECO:0000256" key="8">
    <source>
        <dbReference type="ARBA" id="ARBA00023098"/>
    </source>
</evidence>
<comment type="pathway">
    <text evidence="2">Lipid metabolism; sphingolipid metabolism.</text>
</comment>
<dbReference type="Pfam" id="PF00106">
    <property type="entry name" value="adh_short"/>
    <property type="match status" value="1"/>
</dbReference>
<reference evidence="11 12" key="1">
    <citation type="submission" date="2024-08" db="EMBL/GenBank/DDBJ databases">
        <title>Draft Genome Sequence of Legionella lytica strain DSB2004, Isolated From a Fire Sprinkler System.</title>
        <authorList>
            <person name="Everhart A.D."/>
            <person name="Kidane D.T."/>
            <person name="Farone A.L."/>
            <person name="Farone M.B."/>
        </authorList>
    </citation>
    <scope>NUCLEOTIDE SEQUENCE [LARGE SCALE GENOMIC DNA]</scope>
    <source>
        <strain evidence="11 12">DSB2004</strain>
    </source>
</reference>
<comment type="pathway">
    <text evidence="3">Sphingolipid metabolism.</text>
</comment>
<evidence type="ECO:0000256" key="1">
    <source>
        <dbReference type="ARBA" id="ARBA00004240"/>
    </source>
</evidence>
<dbReference type="PANTHER" id="PTHR43550">
    <property type="entry name" value="3-KETODIHYDROSPHINGOSINE REDUCTASE"/>
    <property type="match status" value="1"/>
</dbReference>
<dbReference type="Gene3D" id="3.40.50.720">
    <property type="entry name" value="NAD(P)-binding Rossmann-like Domain"/>
    <property type="match status" value="1"/>
</dbReference>
<keyword evidence="6" id="KW-0746">Sphingolipid metabolism</keyword>
<comment type="caution">
    <text evidence="11">The sequence shown here is derived from an EMBL/GenBank/DDBJ whole genome shotgun (WGS) entry which is preliminary data.</text>
</comment>
<evidence type="ECO:0000313" key="12">
    <source>
        <dbReference type="Proteomes" id="UP001615550"/>
    </source>
</evidence>
<keyword evidence="10" id="KW-0472">Membrane</keyword>
<evidence type="ECO:0000256" key="6">
    <source>
        <dbReference type="ARBA" id="ARBA00022919"/>
    </source>
</evidence>
<dbReference type="PANTHER" id="PTHR43550:SF3">
    <property type="entry name" value="3-KETODIHYDROSPHINGOSINE REDUCTASE"/>
    <property type="match status" value="1"/>
</dbReference>
<keyword evidence="4" id="KW-0256">Endoplasmic reticulum</keyword>
<evidence type="ECO:0000256" key="2">
    <source>
        <dbReference type="ARBA" id="ARBA00004760"/>
    </source>
</evidence>
<keyword evidence="7 11" id="KW-0560">Oxidoreductase</keyword>
<proteinExistence type="predicted"/>
<evidence type="ECO:0000256" key="5">
    <source>
        <dbReference type="ARBA" id="ARBA00022857"/>
    </source>
</evidence>
<dbReference type="RefSeq" id="WP_400187044.1">
    <property type="nucleotide sequence ID" value="NZ_JBGORX010000001.1"/>
</dbReference>
<keyword evidence="12" id="KW-1185">Reference proteome</keyword>
<evidence type="ECO:0000256" key="4">
    <source>
        <dbReference type="ARBA" id="ARBA00022824"/>
    </source>
</evidence>
<accession>A0ABW8D9H9</accession>
<keyword evidence="8" id="KW-0443">Lipid metabolism</keyword>
<dbReference type="InterPro" id="IPR036291">
    <property type="entry name" value="NAD(P)-bd_dom_sf"/>
</dbReference>
<dbReference type="InterPro" id="IPR045022">
    <property type="entry name" value="KDSR-like"/>
</dbReference>
<keyword evidence="10" id="KW-0812">Transmembrane</keyword>
<dbReference type="EC" id="1.1.1.102" evidence="9"/>
<protein>
    <recommendedName>
        <fullName evidence="9">3-dehydrosphinganine reductase</fullName>
        <ecNumber evidence="9">1.1.1.102</ecNumber>
    </recommendedName>
</protein>
<dbReference type="CDD" id="cd08939">
    <property type="entry name" value="KDSR-like_SDR_c"/>
    <property type="match status" value="1"/>
</dbReference>
<dbReference type="Proteomes" id="UP001615550">
    <property type="component" value="Unassembled WGS sequence"/>
</dbReference>
<gene>
    <name evidence="11" type="ORF">ACD661_06645</name>
</gene>
<name>A0ABW8D9H9_9GAMM</name>
<evidence type="ECO:0000256" key="3">
    <source>
        <dbReference type="ARBA" id="ARBA00004991"/>
    </source>
</evidence>
<dbReference type="EMBL" id="JBGORX010000001">
    <property type="protein sequence ID" value="MFJ1268229.1"/>
    <property type="molecule type" value="Genomic_DNA"/>
</dbReference>
<dbReference type="PRINTS" id="PR00081">
    <property type="entry name" value="GDHRDH"/>
</dbReference>
<keyword evidence="5" id="KW-0521">NADP</keyword>
<sequence length="275" mass="30218">MSINKHAIITGGSSGIGKALAIKLAQQGYSLSIIAREEHKLSVAKQEIIAHCSNPLSILTFSADVSKESEIQSAIEDAILKQGVPDLLITSAGIAHCDYFDNLSSELFERNISINYLGSLYAIKAVFPQMKKQKAGHIVLISSGAGLIGIWGYSAYSPSKFAIRGLAEALRPEFKKYGINVSIAYPPDTDTPQLICEEKTKPAETKKITGIVKPWSADAVAAYIVQGIKKNKFHITPGFSIRLLRMFHSPLFPLFNFYFDMLVRRPSKVSKDKEL</sequence>
<evidence type="ECO:0000256" key="7">
    <source>
        <dbReference type="ARBA" id="ARBA00023002"/>
    </source>
</evidence>
<organism evidence="11 12">
    <name type="scientific">Legionella lytica</name>
    <dbReference type="NCBI Taxonomy" id="96232"/>
    <lineage>
        <taxon>Bacteria</taxon>
        <taxon>Pseudomonadati</taxon>
        <taxon>Pseudomonadota</taxon>
        <taxon>Gammaproteobacteria</taxon>
        <taxon>Legionellales</taxon>
        <taxon>Legionellaceae</taxon>
        <taxon>Legionella</taxon>
    </lineage>
</organism>